<feature type="compositionally biased region" description="Low complexity" evidence="1">
    <location>
        <begin position="179"/>
        <end position="200"/>
    </location>
</feature>
<feature type="compositionally biased region" description="Basic residues" evidence="1">
    <location>
        <begin position="69"/>
        <end position="79"/>
    </location>
</feature>
<feature type="compositionally biased region" description="Polar residues" evidence="1">
    <location>
        <begin position="209"/>
        <end position="224"/>
    </location>
</feature>
<feature type="compositionally biased region" description="Low complexity" evidence="1">
    <location>
        <begin position="122"/>
        <end position="156"/>
    </location>
</feature>
<dbReference type="Proteomes" id="UP000694844">
    <property type="component" value="Chromosome 10"/>
</dbReference>
<dbReference type="AlphaFoldDB" id="A0A8B8C7F0"/>
<dbReference type="GeneID" id="111116347"/>
<evidence type="ECO:0000313" key="3">
    <source>
        <dbReference type="RefSeq" id="XP_022311039.1"/>
    </source>
</evidence>
<gene>
    <name evidence="3" type="primary">LOC111116347</name>
</gene>
<reference evidence="3" key="1">
    <citation type="submission" date="2025-08" db="UniProtKB">
        <authorList>
            <consortium name="RefSeq"/>
        </authorList>
    </citation>
    <scope>IDENTIFICATION</scope>
    <source>
        <tissue evidence="3">Whole sample</tissue>
    </source>
</reference>
<proteinExistence type="predicted"/>
<feature type="region of interest" description="Disordered" evidence="1">
    <location>
        <begin position="57"/>
        <end position="87"/>
    </location>
</feature>
<dbReference type="RefSeq" id="XP_022311039.1">
    <property type="nucleotide sequence ID" value="XM_022455331.1"/>
</dbReference>
<dbReference type="KEGG" id="cvn:111116347"/>
<organism evidence="2 3">
    <name type="scientific">Crassostrea virginica</name>
    <name type="common">Eastern oyster</name>
    <dbReference type="NCBI Taxonomy" id="6565"/>
    <lineage>
        <taxon>Eukaryota</taxon>
        <taxon>Metazoa</taxon>
        <taxon>Spiralia</taxon>
        <taxon>Lophotrochozoa</taxon>
        <taxon>Mollusca</taxon>
        <taxon>Bivalvia</taxon>
        <taxon>Autobranchia</taxon>
        <taxon>Pteriomorphia</taxon>
        <taxon>Ostreida</taxon>
        <taxon>Ostreoidea</taxon>
        <taxon>Ostreidae</taxon>
        <taxon>Crassostrea</taxon>
    </lineage>
</organism>
<evidence type="ECO:0000313" key="2">
    <source>
        <dbReference type="Proteomes" id="UP000694844"/>
    </source>
</evidence>
<name>A0A8B8C7F0_CRAVI</name>
<protein>
    <submittedName>
        <fullName evidence="3">Mucin-5AC-like</fullName>
    </submittedName>
</protein>
<accession>A0A8B8C7F0</accession>
<sequence length="355" mass="39444">MSDMPDEIVLGRSPDRRYRVIFIRVRDPSTLGPHVGLTPCGNYKVVFRLVPDIEPDGEGWLTTRAPRAPSRRRGVRRSRSPSPQTRLERMRTIVDDMVASFNPEMLSELVMSINRRMRNSLRRSPSSPTRPPSSRATRTQTAPSTSQPSTSSTQTSGCAGLASISSVLPPRRSPPPTRTAPTSTTTSSRTTSSSSSSSSREGTVAGAPVSSSAEGGFRRTTSTPPRAMHEHIYVDPNADQQPWSSTPPPPCCPPAYLHLACLPIWAERIRTRSPILQTCLLCAEEEAHHVIRCRQCRQLSGCCACIWRYQRSRYNSGCPCCQYTGLLPPSRRRRTQQELDDLEEFLNSELPDLPE</sequence>
<keyword evidence="2" id="KW-1185">Reference proteome</keyword>
<feature type="region of interest" description="Disordered" evidence="1">
    <location>
        <begin position="118"/>
        <end position="227"/>
    </location>
</feature>
<evidence type="ECO:0000256" key="1">
    <source>
        <dbReference type="SAM" id="MobiDB-lite"/>
    </source>
</evidence>